<reference evidence="2" key="1">
    <citation type="submission" date="2020-01" db="EMBL/GenBank/DDBJ databases">
        <authorList>
            <consortium name="DOE Joint Genome Institute"/>
            <person name="Haridas S."/>
            <person name="Albert R."/>
            <person name="Binder M."/>
            <person name="Bloem J."/>
            <person name="Labutti K."/>
            <person name="Salamov A."/>
            <person name="Andreopoulos B."/>
            <person name="Baker S.E."/>
            <person name="Barry K."/>
            <person name="Bills G."/>
            <person name="Bluhm B.H."/>
            <person name="Cannon C."/>
            <person name="Castanera R."/>
            <person name="Culley D.E."/>
            <person name="Daum C."/>
            <person name="Ezra D."/>
            <person name="Gonzalez J.B."/>
            <person name="Henrissat B."/>
            <person name="Kuo A."/>
            <person name="Liang C."/>
            <person name="Lipzen A."/>
            <person name="Lutzoni F."/>
            <person name="Magnuson J."/>
            <person name="Mondo S."/>
            <person name="Nolan M."/>
            <person name="Ohm R."/>
            <person name="Pangilinan J."/>
            <person name="Park H.-J."/>
            <person name="Ramirez L."/>
            <person name="Alfaro M."/>
            <person name="Sun H."/>
            <person name="Tritt A."/>
            <person name="Yoshinaga Y."/>
            <person name="Zwiers L.-H."/>
            <person name="Turgeon B.G."/>
            <person name="Goodwin S.B."/>
            <person name="Spatafora J.W."/>
            <person name="Crous P.W."/>
            <person name="Grigoriev I.V."/>
        </authorList>
    </citation>
    <scope>NUCLEOTIDE SEQUENCE</scope>
    <source>
        <strain evidence="2">IPT5</strain>
    </source>
</reference>
<evidence type="ECO:0000313" key="3">
    <source>
        <dbReference type="Proteomes" id="UP000799423"/>
    </source>
</evidence>
<evidence type="ECO:0000259" key="1">
    <source>
        <dbReference type="Pfam" id="PF14226"/>
    </source>
</evidence>
<gene>
    <name evidence="2" type="ORF">T440DRAFT_475730</name>
</gene>
<evidence type="ECO:0000313" key="2">
    <source>
        <dbReference type="EMBL" id="KAF2854604.1"/>
    </source>
</evidence>
<dbReference type="Pfam" id="PF14226">
    <property type="entry name" value="DIOX_N"/>
    <property type="match status" value="1"/>
</dbReference>
<feature type="domain" description="Non-haem dioxygenase N-terminal" evidence="1">
    <location>
        <begin position="34"/>
        <end position="128"/>
    </location>
</feature>
<proteinExistence type="predicted"/>
<dbReference type="OrthoDB" id="288590at2759"/>
<dbReference type="EMBL" id="MU006292">
    <property type="protein sequence ID" value="KAF2854604.1"/>
    <property type="molecule type" value="Genomic_DNA"/>
</dbReference>
<dbReference type="AlphaFoldDB" id="A0A6A7BGR5"/>
<organism evidence="2 3">
    <name type="scientific">Plenodomus tracheiphilus IPT5</name>
    <dbReference type="NCBI Taxonomy" id="1408161"/>
    <lineage>
        <taxon>Eukaryota</taxon>
        <taxon>Fungi</taxon>
        <taxon>Dikarya</taxon>
        <taxon>Ascomycota</taxon>
        <taxon>Pezizomycotina</taxon>
        <taxon>Dothideomycetes</taxon>
        <taxon>Pleosporomycetidae</taxon>
        <taxon>Pleosporales</taxon>
        <taxon>Pleosporineae</taxon>
        <taxon>Leptosphaeriaceae</taxon>
        <taxon>Plenodomus</taxon>
    </lineage>
</organism>
<accession>A0A6A7BGR5</accession>
<dbReference type="SUPFAM" id="SSF51197">
    <property type="entry name" value="Clavaminate synthase-like"/>
    <property type="match status" value="1"/>
</dbReference>
<dbReference type="InterPro" id="IPR026992">
    <property type="entry name" value="DIOX_N"/>
</dbReference>
<dbReference type="Proteomes" id="UP000799423">
    <property type="component" value="Unassembled WGS sequence"/>
</dbReference>
<keyword evidence="3" id="KW-1185">Reference proteome</keyword>
<protein>
    <recommendedName>
        <fullName evidence="1">Non-haem dioxygenase N-terminal domain-containing protein</fullName>
    </recommendedName>
</protein>
<dbReference type="InterPro" id="IPR027443">
    <property type="entry name" value="IPNS-like_sf"/>
</dbReference>
<dbReference type="Gene3D" id="2.60.120.330">
    <property type="entry name" value="B-lactam Antibiotic, Isopenicillin N Synthase, Chain"/>
    <property type="match status" value="1"/>
</dbReference>
<name>A0A6A7BGR5_9PLEO</name>
<sequence>MSTSANIDLPIIDYIRPHFGDAQGKRTPTSLDGRSRLFSALKDTGFAYPKHPSVNQSTVDQPFGHTKNFFAKPLEEKLKIKGKLEKGRRPSQGYFNPAKLAKDPKTSDLKEFFGMYSDEDKEKPNQWLSDPDSTAMRRDLIALFDYVTLSFRNSSPLSQKGNGHNAYLQRKHMTKGLLKVYR</sequence>